<feature type="transmembrane region" description="Helical" evidence="1">
    <location>
        <begin position="7"/>
        <end position="22"/>
    </location>
</feature>
<feature type="transmembrane region" description="Helical" evidence="1">
    <location>
        <begin position="281"/>
        <end position="300"/>
    </location>
</feature>
<feature type="transmembrane region" description="Helical" evidence="1">
    <location>
        <begin position="116"/>
        <end position="137"/>
    </location>
</feature>
<keyword evidence="3" id="KW-1185">Reference proteome</keyword>
<evidence type="ECO:0008006" key="4">
    <source>
        <dbReference type="Google" id="ProtNLM"/>
    </source>
</evidence>
<dbReference type="RefSeq" id="WP_040374331.1">
    <property type="nucleotide sequence ID" value="NZ_CP068053.1"/>
</dbReference>
<evidence type="ECO:0000313" key="3">
    <source>
        <dbReference type="Proteomes" id="UP000595254"/>
    </source>
</evidence>
<protein>
    <recommendedName>
        <fullName evidence="4">DUF3592 domain-containing protein</fullName>
    </recommendedName>
</protein>
<proteinExistence type="predicted"/>
<dbReference type="AlphaFoldDB" id="A0A974RZJ5"/>
<reference evidence="2 3" key="1">
    <citation type="submission" date="2021-01" db="EMBL/GenBank/DDBJ databases">
        <title>FDA dAtabase for Regulatory Grade micrObial Sequences (FDA-ARGOS): Supporting development and validation of Infectious Disease Dx tests.</title>
        <authorList>
            <person name="Nelson B."/>
            <person name="Plummer A."/>
            <person name="Tallon L."/>
            <person name="Sadzewicz L."/>
            <person name="Zhao X."/>
            <person name="Boylan J."/>
            <person name="Ott S."/>
            <person name="Bowen H."/>
            <person name="Vavikolanu K."/>
            <person name="Mehta A."/>
            <person name="Aluvathingal J."/>
            <person name="Nadendla S."/>
            <person name="Myers T."/>
            <person name="Yan Y."/>
            <person name="Sichtig H."/>
        </authorList>
    </citation>
    <scope>NUCLEOTIDE SEQUENCE [LARGE SCALE GENOMIC DNA]</scope>
    <source>
        <strain evidence="2 3">FDAARGOS_1161</strain>
    </source>
</reference>
<accession>A0A974RZJ5</accession>
<keyword evidence="1" id="KW-0472">Membrane</keyword>
<sequence>MKRVGSYLLGIVIFVFVLQAMYENGKEFIEMKDQDNQHMTAKVYGKTVVQDLFGGINYYALLKPAIINQSVLTLSNEEFASVSKDVFNKLTINDSIEGFNLNGKFRTKEDLDEESYSFYLVFSLAAIYPVGFLLFWLNKIKAVSRFFEHALDSKFLKLPLTILIWSAVTIPLLYGVFHFGNMLEKSYENYTAENKVETRAFITDKYKIINHKGSNSYYLTLKFHNHNNEALYLTKRVTSHTYNRYSHSIAISYTEENPYEVSLQKIEPLDIYQVLTTDTMIIYYLMFIIIGLLFFTLILLRRKKKTGSYYKSN</sequence>
<dbReference type="KEGG" id="ppsr:I6J18_17535"/>
<gene>
    <name evidence="2" type="ORF">I6J18_17535</name>
</gene>
<organism evidence="2 3">
    <name type="scientific">Peribacillus psychrosaccharolyticus</name>
    <name type="common">Bacillus psychrosaccharolyticus</name>
    <dbReference type="NCBI Taxonomy" id="1407"/>
    <lineage>
        <taxon>Bacteria</taxon>
        <taxon>Bacillati</taxon>
        <taxon>Bacillota</taxon>
        <taxon>Bacilli</taxon>
        <taxon>Bacillales</taxon>
        <taxon>Bacillaceae</taxon>
        <taxon>Peribacillus</taxon>
    </lineage>
</organism>
<evidence type="ECO:0000313" key="2">
    <source>
        <dbReference type="EMBL" id="QQS99412.1"/>
    </source>
</evidence>
<name>A0A974RZJ5_PERPY</name>
<dbReference type="Proteomes" id="UP000595254">
    <property type="component" value="Chromosome"/>
</dbReference>
<keyword evidence="1" id="KW-1133">Transmembrane helix</keyword>
<evidence type="ECO:0000256" key="1">
    <source>
        <dbReference type="SAM" id="Phobius"/>
    </source>
</evidence>
<dbReference type="EMBL" id="CP068053">
    <property type="protein sequence ID" value="QQS99412.1"/>
    <property type="molecule type" value="Genomic_DNA"/>
</dbReference>
<keyword evidence="1" id="KW-0812">Transmembrane</keyword>
<feature type="transmembrane region" description="Helical" evidence="1">
    <location>
        <begin position="158"/>
        <end position="177"/>
    </location>
</feature>